<evidence type="ECO:0000313" key="2">
    <source>
        <dbReference type="EMBL" id="OWP01516.1"/>
    </source>
</evidence>
<dbReference type="InParanoid" id="A0A218Z2N9"/>
<dbReference type="OrthoDB" id="3633556at2759"/>
<reference evidence="2 3" key="1">
    <citation type="submission" date="2017-04" db="EMBL/GenBank/DDBJ databases">
        <title>Draft genome sequence of Marssonina coronaria NL1: causal agent of apple blotch.</title>
        <authorList>
            <person name="Cheng Q."/>
        </authorList>
    </citation>
    <scope>NUCLEOTIDE SEQUENCE [LARGE SCALE GENOMIC DNA]</scope>
    <source>
        <strain evidence="2 3">NL1</strain>
    </source>
</reference>
<dbReference type="AlphaFoldDB" id="A0A218Z2N9"/>
<dbReference type="Proteomes" id="UP000242519">
    <property type="component" value="Unassembled WGS sequence"/>
</dbReference>
<feature type="transmembrane region" description="Helical" evidence="1">
    <location>
        <begin position="61"/>
        <end position="82"/>
    </location>
</feature>
<evidence type="ECO:0000256" key="1">
    <source>
        <dbReference type="SAM" id="Phobius"/>
    </source>
</evidence>
<protein>
    <submittedName>
        <fullName evidence="2">Uncharacterized protein</fullName>
    </submittedName>
</protein>
<name>A0A218Z2N9_9HELO</name>
<keyword evidence="1" id="KW-0472">Membrane</keyword>
<organism evidence="2 3">
    <name type="scientific">Diplocarpon coronariae</name>
    <dbReference type="NCBI Taxonomy" id="2795749"/>
    <lineage>
        <taxon>Eukaryota</taxon>
        <taxon>Fungi</taxon>
        <taxon>Dikarya</taxon>
        <taxon>Ascomycota</taxon>
        <taxon>Pezizomycotina</taxon>
        <taxon>Leotiomycetes</taxon>
        <taxon>Helotiales</taxon>
        <taxon>Drepanopezizaceae</taxon>
        <taxon>Diplocarpon</taxon>
    </lineage>
</organism>
<comment type="caution">
    <text evidence="2">The sequence shown here is derived from an EMBL/GenBank/DDBJ whole genome shotgun (WGS) entry which is preliminary data.</text>
</comment>
<gene>
    <name evidence="2" type="ORF">B2J93_7028</name>
</gene>
<dbReference type="EMBL" id="MZNU01000274">
    <property type="protein sequence ID" value="OWP01516.1"/>
    <property type="molecule type" value="Genomic_DNA"/>
</dbReference>
<keyword evidence="3" id="KW-1185">Reference proteome</keyword>
<sequence>MKSFLAQLPCTNPGRENTRHQEACSERLLPGDEAGDDEKAFRAERNEGFDPEQLLDVKKRLCMLVILAFLMTISLCSVIFSVTTLRDGLESSPDPVSTTSTSDEMKLQIIIPSFACSPGDSVSVQCANRYQGPHFPELLEMLHSMACLVTDISAINVDVILSSEAEVSALQASMDDSAQNKSCTSNYLNYNTTRSARLTYPPTLTLHNLYDIVPPSIQELTLPQDTSGLVSKYGKYKYQSVKKLAAAAYLDYDYAIILDSEGLVIRPLEFREMVREWSKRPVIWKELAVKGSPRRNDWIAQINEAGAHVLGRTMQNFGPGLSFWDGYTWILEKPIVTDMVTSPSRYAPGADFFTRLLDAPADIFEIVLYKIHVAGRKMEQASTNSSLYTKYRILDMQETLVDSGLGAAYNRIPADLDVISERFPYMILEESLQDLLVGFMREYRVFFLFFRPKFIAMIPRGVLGSFLRRAPVAMTVSGASGLKDEVIPEAQRAGEWNMTYT</sequence>
<accession>A0A218Z2N9</accession>
<proteinExistence type="predicted"/>
<evidence type="ECO:0000313" key="3">
    <source>
        <dbReference type="Proteomes" id="UP000242519"/>
    </source>
</evidence>
<keyword evidence="1" id="KW-1133">Transmembrane helix</keyword>
<keyword evidence="1" id="KW-0812">Transmembrane</keyword>